<accession>A0A1H2Y9F4</accession>
<gene>
    <name evidence="1" type="ORF">SAMN05443574_1124</name>
</gene>
<protein>
    <submittedName>
        <fullName evidence="1">Uncharacterized protein</fullName>
    </submittedName>
</protein>
<reference evidence="1 2" key="1">
    <citation type="submission" date="2016-10" db="EMBL/GenBank/DDBJ databases">
        <authorList>
            <person name="de Groot N.N."/>
        </authorList>
    </citation>
    <scope>NUCLEOTIDE SEQUENCE [LARGE SCALE GENOMIC DNA]</scope>
    <source>
        <strain evidence="1 2">DSM 3756</strain>
    </source>
</reference>
<dbReference type="EMBL" id="FNOF01000012">
    <property type="protein sequence ID" value="SDX01690.1"/>
    <property type="molecule type" value="Genomic_DNA"/>
</dbReference>
<dbReference type="AlphaFoldDB" id="A0A1H2Y9F4"/>
<proteinExistence type="predicted"/>
<organism evidence="1 2">
    <name type="scientific">Haloarcula vallismortis</name>
    <name type="common">Halobacterium vallismortis</name>
    <dbReference type="NCBI Taxonomy" id="28442"/>
    <lineage>
        <taxon>Archaea</taxon>
        <taxon>Methanobacteriati</taxon>
        <taxon>Methanobacteriota</taxon>
        <taxon>Stenosarchaea group</taxon>
        <taxon>Halobacteria</taxon>
        <taxon>Halobacteriales</taxon>
        <taxon>Haloarculaceae</taxon>
        <taxon>Haloarcula</taxon>
    </lineage>
</organism>
<name>A0A1H2Y9F4_HALVA</name>
<dbReference type="STRING" id="28442.SAMN05443574_1124"/>
<dbReference type="Proteomes" id="UP000182573">
    <property type="component" value="Unassembled WGS sequence"/>
</dbReference>
<evidence type="ECO:0000313" key="2">
    <source>
        <dbReference type="Proteomes" id="UP000182573"/>
    </source>
</evidence>
<sequence length="34" mass="3477">MCARMHTKDTLLLVEFIEAGGVNTKLSGGAQGGA</sequence>
<evidence type="ECO:0000313" key="1">
    <source>
        <dbReference type="EMBL" id="SDX01690.1"/>
    </source>
</evidence>